<dbReference type="SMART" id="SM00220">
    <property type="entry name" value="S_TKc"/>
    <property type="match status" value="1"/>
</dbReference>
<dbReference type="PROSITE" id="PS00107">
    <property type="entry name" value="PROTEIN_KINASE_ATP"/>
    <property type="match status" value="1"/>
</dbReference>
<dbReference type="Pfam" id="PF00069">
    <property type="entry name" value="Pkinase"/>
    <property type="match status" value="1"/>
</dbReference>
<protein>
    <submittedName>
        <fullName evidence="10">Kinase-like protein</fullName>
    </submittedName>
</protein>
<accession>A0A1A0H719</accession>
<dbReference type="GeneID" id="30030782"/>
<dbReference type="Gene3D" id="3.30.200.20">
    <property type="entry name" value="Phosphorylase Kinase, domain 1"/>
    <property type="match status" value="1"/>
</dbReference>
<dbReference type="GO" id="GO:0005856">
    <property type="term" value="C:cytoskeleton"/>
    <property type="evidence" value="ECO:0007669"/>
    <property type="project" value="TreeGrafter"/>
</dbReference>
<evidence type="ECO:0000256" key="7">
    <source>
        <dbReference type="PROSITE-ProRule" id="PRU10141"/>
    </source>
</evidence>
<dbReference type="EMBL" id="LXTC01000005">
    <property type="protein sequence ID" value="OBA19702.1"/>
    <property type="molecule type" value="Genomic_DNA"/>
</dbReference>
<dbReference type="InterPro" id="IPR008271">
    <property type="entry name" value="Ser/Thr_kinase_AS"/>
</dbReference>
<dbReference type="GO" id="GO:0005524">
    <property type="term" value="F:ATP binding"/>
    <property type="evidence" value="ECO:0007669"/>
    <property type="project" value="UniProtKB-UniRule"/>
</dbReference>
<feature type="compositionally biased region" description="Basic residues" evidence="8">
    <location>
        <begin position="59"/>
        <end position="68"/>
    </location>
</feature>
<feature type="compositionally biased region" description="Basic residues" evidence="8">
    <location>
        <begin position="1"/>
        <end position="19"/>
    </location>
</feature>
<dbReference type="GO" id="GO:0004674">
    <property type="term" value="F:protein serine/threonine kinase activity"/>
    <property type="evidence" value="ECO:0007669"/>
    <property type="project" value="UniProtKB-KW"/>
</dbReference>
<comment type="similarity">
    <text evidence="1">Belongs to the protein kinase superfamily. CMGC Ser/Thr protein kinase family. MNB/DYRK subfamily.</text>
</comment>
<evidence type="ECO:0000313" key="11">
    <source>
        <dbReference type="Proteomes" id="UP000092555"/>
    </source>
</evidence>
<keyword evidence="6 7" id="KW-0067">ATP-binding</keyword>
<sequence length="579" mass="63950">MCARRKHHYAVLATKKRPAARPAGPPGSAPSAPCPETSPDQAPRRADVYTRLYAGTKKARLAAARPRRTPSPAHAKPASAAQMYELIRRLDALLFAEPNSLDAALEEQQPVAAAQLIDAQDTQLSVYERGEMMRNAHVYYVPPAWTAPGCGSAINVSSFKNNYGFDDADGNYVVRPQDHVAYRYEIVRVLGTGSFGNVVHCRDHRYAARGRWRNVAIKVIKNELDWLLQAVSEVKMLKHLAAAQAGRADGHVLTYCDHFHFRGHMCIVSELLSLNLYTLLELGQFRGVALALVRSFARKILAGLRFVHAQHVIHCDIKPENIMIRLPPDYCPGAAGAPDFQVKLIDFGSSCLETETSFSYIQSRFYRAPEVILGARYGPQIDVWSFGCVLAELFAGSPLLPGRNELEQIALVLEMFGAPPSALVLAERKRLLRSVRTDMHRKLNDPLVSGASVFSSKPAVQVDERKLKKTLLYTLFNLDGKINLPFLNLQLQACEPKDQPASALPAPFKRNVKLSSRSLDVSMRLHSSHEDKSDQAAFSRFMGLVFQWDPAVRPTAAQLLDSPFLQDGLGQSAGGGPPN</sequence>
<organism evidence="10 11">
    <name type="scientific">Metschnikowia bicuspidata var. bicuspidata NRRL YB-4993</name>
    <dbReference type="NCBI Taxonomy" id="869754"/>
    <lineage>
        <taxon>Eukaryota</taxon>
        <taxon>Fungi</taxon>
        <taxon>Dikarya</taxon>
        <taxon>Ascomycota</taxon>
        <taxon>Saccharomycotina</taxon>
        <taxon>Pichiomycetes</taxon>
        <taxon>Metschnikowiaceae</taxon>
        <taxon>Metschnikowia</taxon>
    </lineage>
</organism>
<dbReference type="OrthoDB" id="9332038at2759"/>
<dbReference type="AlphaFoldDB" id="A0A1A0H719"/>
<gene>
    <name evidence="10" type="ORF">METBIDRAFT_44524</name>
</gene>
<dbReference type="Gene3D" id="1.10.510.10">
    <property type="entry name" value="Transferase(Phosphotransferase) domain 1"/>
    <property type="match status" value="1"/>
</dbReference>
<dbReference type="STRING" id="869754.A0A1A0H719"/>
<reference evidence="10 11" key="1">
    <citation type="submission" date="2016-05" db="EMBL/GenBank/DDBJ databases">
        <title>Comparative genomics of biotechnologically important yeasts.</title>
        <authorList>
            <consortium name="DOE Joint Genome Institute"/>
            <person name="Riley R."/>
            <person name="Haridas S."/>
            <person name="Wolfe K.H."/>
            <person name="Lopes M.R."/>
            <person name="Hittinger C.T."/>
            <person name="Goker M."/>
            <person name="Salamov A."/>
            <person name="Wisecaver J."/>
            <person name="Long T.M."/>
            <person name="Aerts A.L."/>
            <person name="Barry K."/>
            <person name="Choi C."/>
            <person name="Clum A."/>
            <person name="Coughlan A.Y."/>
            <person name="Deshpande S."/>
            <person name="Douglass A.P."/>
            <person name="Hanson S.J."/>
            <person name="Klenk H.-P."/>
            <person name="LaButti K."/>
            <person name="Lapidus A."/>
            <person name="Lindquist E."/>
            <person name="Lipzen A."/>
            <person name="Meier-kolthoff J.P."/>
            <person name="Ohm R.A."/>
            <person name="Otillar R.P."/>
            <person name="Pangilinan J."/>
            <person name="Peng Y."/>
            <person name="Rokas A."/>
            <person name="Rosa C.A."/>
            <person name="Scheuner C."/>
            <person name="Sibirny A.A."/>
            <person name="Slot J.C."/>
            <person name="Stielow J.B."/>
            <person name="Sun H."/>
            <person name="Kurtzman C.P."/>
            <person name="Blackwell M."/>
            <person name="Grigoriev I.V."/>
            <person name="Jeffries T.W."/>
        </authorList>
    </citation>
    <scope>NUCLEOTIDE SEQUENCE [LARGE SCALE GENOMIC DNA]</scope>
    <source>
        <strain evidence="10 11">NRRL YB-4993</strain>
    </source>
</reference>
<dbReference type="PROSITE" id="PS50011">
    <property type="entry name" value="PROTEIN_KINASE_DOM"/>
    <property type="match status" value="1"/>
</dbReference>
<feature type="region of interest" description="Disordered" evidence="8">
    <location>
        <begin position="1"/>
        <end position="45"/>
    </location>
</feature>
<proteinExistence type="inferred from homology"/>
<evidence type="ECO:0000313" key="10">
    <source>
        <dbReference type="EMBL" id="OBA19702.1"/>
    </source>
</evidence>
<dbReference type="SUPFAM" id="SSF56112">
    <property type="entry name" value="Protein kinase-like (PK-like)"/>
    <property type="match status" value="1"/>
</dbReference>
<feature type="binding site" evidence="7">
    <location>
        <position position="218"/>
    </location>
    <ligand>
        <name>ATP</name>
        <dbReference type="ChEBI" id="CHEBI:30616"/>
    </ligand>
</feature>
<dbReference type="Proteomes" id="UP000092555">
    <property type="component" value="Unassembled WGS sequence"/>
</dbReference>
<keyword evidence="11" id="KW-1185">Reference proteome</keyword>
<comment type="caution">
    <text evidence="10">The sequence shown here is derived from an EMBL/GenBank/DDBJ whole genome shotgun (WGS) entry which is preliminary data.</text>
</comment>
<dbReference type="InterPro" id="IPR017441">
    <property type="entry name" value="Protein_kinase_ATP_BS"/>
</dbReference>
<dbReference type="PANTHER" id="PTHR24058">
    <property type="entry name" value="DUAL SPECIFICITY PROTEIN KINASE"/>
    <property type="match status" value="1"/>
</dbReference>
<dbReference type="PANTHER" id="PTHR24058:SF22">
    <property type="entry name" value="DUAL SPECIFICITY TYROSINE-PHOSPHORYLATION-REGULATED KINASE 4"/>
    <property type="match status" value="1"/>
</dbReference>
<evidence type="ECO:0000256" key="8">
    <source>
        <dbReference type="SAM" id="MobiDB-lite"/>
    </source>
</evidence>
<feature type="region of interest" description="Disordered" evidence="8">
    <location>
        <begin position="59"/>
        <end position="78"/>
    </location>
</feature>
<evidence type="ECO:0000256" key="3">
    <source>
        <dbReference type="ARBA" id="ARBA00022679"/>
    </source>
</evidence>
<dbReference type="GO" id="GO:0005737">
    <property type="term" value="C:cytoplasm"/>
    <property type="evidence" value="ECO:0007669"/>
    <property type="project" value="TreeGrafter"/>
</dbReference>
<name>A0A1A0H719_9ASCO</name>
<evidence type="ECO:0000256" key="6">
    <source>
        <dbReference type="ARBA" id="ARBA00022840"/>
    </source>
</evidence>
<dbReference type="PROSITE" id="PS00108">
    <property type="entry name" value="PROTEIN_KINASE_ST"/>
    <property type="match status" value="1"/>
</dbReference>
<evidence type="ECO:0000256" key="5">
    <source>
        <dbReference type="ARBA" id="ARBA00022777"/>
    </source>
</evidence>
<keyword evidence="5 10" id="KW-0418">Kinase</keyword>
<evidence type="ECO:0000256" key="4">
    <source>
        <dbReference type="ARBA" id="ARBA00022741"/>
    </source>
</evidence>
<evidence type="ECO:0000256" key="2">
    <source>
        <dbReference type="ARBA" id="ARBA00022527"/>
    </source>
</evidence>
<keyword evidence="3" id="KW-0808">Transferase</keyword>
<dbReference type="InterPro" id="IPR050494">
    <property type="entry name" value="Ser_Thr_dual-spec_kinase"/>
</dbReference>
<dbReference type="InterPro" id="IPR011009">
    <property type="entry name" value="Kinase-like_dom_sf"/>
</dbReference>
<feature type="domain" description="Protein kinase" evidence="9">
    <location>
        <begin position="184"/>
        <end position="565"/>
    </location>
</feature>
<evidence type="ECO:0000259" key="9">
    <source>
        <dbReference type="PROSITE" id="PS50011"/>
    </source>
</evidence>
<evidence type="ECO:0000256" key="1">
    <source>
        <dbReference type="ARBA" id="ARBA00008867"/>
    </source>
</evidence>
<dbReference type="RefSeq" id="XP_018710227.1">
    <property type="nucleotide sequence ID" value="XM_018857806.1"/>
</dbReference>
<keyword evidence="2" id="KW-0723">Serine/threonine-protein kinase</keyword>
<dbReference type="GO" id="GO:0030447">
    <property type="term" value="P:filamentous growth"/>
    <property type="evidence" value="ECO:0007669"/>
    <property type="project" value="UniProtKB-ARBA"/>
</dbReference>
<keyword evidence="4 7" id="KW-0547">Nucleotide-binding</keyword>
<dbReference type="InterPro" id="IPR000719">
    <property type="entry name" value="Prot_kinase_dom"/>
</dbReference>